<dbReference type="GO" id="GO:0005975">
    <property type="term" value="P:carbohydrate metabolic process"/>
    <property type="evidence" value="ECO:0007669"/>
    <property type="project" value="InterPro"/>
</dbReference>
<dbReference type="GO" id="GO:0005509">
    <property type="term" value="F:calcium ion binding"/>
    <property type="evidence" value="ECO:0007669"/>
    <property type="project" value="InterPro"/>
</dbReference>
<proteinExistence type="inferred from homology"/>
<keyword evidence="12" id="KW-1185">Reference proteome</keyword>
<dbReference type="Pfam" id="PF09154">
    <property type="entry name" value="Alpha-amy_C_pro"/>
    <property type="match status" value="1"/>
</dbReference>
<name>A0A1T4Q9J3_9FIRM</name>
<feature type="active site" description="Nucleophile" evidence="7">
    <location>
        <position position="233"/>
    </location>
</feature>
<evidence type="ECO:0000256" key="8">
    <source>
        <dbReference type="PIRSR" id="PIRSR001021-2"/>
    </source>
</evidence>
<feature type="binding site" evidence="8">
    <location>
        <position position="105"/>
    </location>
    <ligand>
        <name>Ca(2+)</name>
        <dbReference type="ChEBI" id="CHEBI:29108"/>
        <label>1</label>
    </ligand>
</feature>
<dbReference type="Pfam" id="PF00128">
    <property type="entry name" value="Alpha-amylase"/>
    <property type="match status" value="1"/>
</dbReference>
<feature type="binding site" evidence="8">
    <location>
        <position position="204"/>
    </location>
    <ligand>
        <name>Ca(2+)</name>
        <dbReference type="ChEBI" id="CHEBI:29108"/>
        <label>2</label>
    </ligand>
</feature>
<feature type="domain" description="Glycosyl hydrolase family 13 catalytic" evidence="10">
    <location>
        <begin position="5"/>
        <end position="390"/>
    </location>
</feature>
<dbReference type="PRINTS" id="PR00110">
    <property type="entry name" value="ALPHAAMYLASE"/>
</dbReference>
<dbReference type="RefSeq" id="WP_078788112.1">
    <property type="nucleotide sequence ID" value="NZ_CACZYW010000006.1"/>
</dbReference>
<evidence type="ECO:0000259" key="10">
    <source>
        <dbReference type="SMART" id="SM00642"/>
    </source>
</evidence>
<dbReference type="PANTHER" id="PTHR43447">
    <property type="entry name" value="ALPHA-AMYLASE"/>
    <property type="match status" value="1"/>
</dbReference>
<dbReference type="InterPro" id="IPR013780">
    <property type="entry name" value="Glyco_hydro_b"/>
</dbReference>
<feature type="binding site" evidence="8">
    <location>
        <position position="302"/>
    </location>
    <ligand>
        <name>Ca(2+)</name>
        <dbReference type="ChEBI" id="CHEBI:29108"/>
        <label>3</label>
    </ligand>
</feature>
<dbReference type="InterPro" id="IPR006046">
    <property type="entry name" value="Alpha_amylase"/>
</dbReference>
<dbReference type="Gene3D" id="2.40.30.140">
    <property type="match status" value="1"/>
</dbReference>
<keyword evidence="3 8" id="KW-0479">Metal-binding</keyword>
<dbReference type="SUPFAM" id="SSF51445">
    <property type="entry name" value="(Trans)glycosidases"/>
    <property type="match status" value="1"/>
</dbReference>
<keyword evidence="5" id="KW-0119">Carbohydrate metabolism</keyword>
<dbReference type="EMBL" id="FUXA01000017">
    <property type="protein sequence ID" value="SKA00365.1"/>
    <property type="molecule type" value="Genomic_DNA"/>
</dbReference>
<dbReference type="PIRSF" id="PIRSF001021">
    <property type="entry name" value="Alph-amls_thrmst"/>
    <property type="match status" value="1"/>
</dbReference>
<dbReference type="GO" id="GO:0004556">
    <property type="term" value="F:alpha-amylase activity"/>
    <property type="evidence" value="ECO:0007669"/>
    <property type="project" value="InterPro"/>
</dbReference>
<gene>
    <name evidence="11" type="ORF">SAMN02745110_02321</name>
</gene>
<evidence type="ECO:0000313" key="11">
    <source>
        <dbReference type="EMBL" id="SKA00365.1"/>
    </source>
</evidence>
<evidence type="ECO:0000256" key="3">
    <source>
        <dbReference type="ARBA" id="ARBA00022723"/>
    </source>
</evidence>
<keyword evidence="6" id="KW-0326">Glycosidase</keyword>
<dbReference type="Proteomes" id="UP000189857">
    <property type="component" value="Unassembled WGS sequence"/>
</dbReference>
<feature type="binding site" evidence="8">
    <location>
        <position position="429"/>
    </location>
    <ligand>
        <name>Ca(2+)</name>
        <dbReference type="ChEBI" id="CHEBI:29108"/>
        <label>3</label>
    </ligand>
</feature>
<evidence type="ECO:0000256" key="9">
    <source>
        <dbReference type="RuleBase" id="RU003615"/>
    </source>
</evidence>
<reference evidence="11 12" key="1">
    <citation type="submission" date="2017-02" db="EMBL/GenBank/DDBJ databases">
        <authorList>
            <person name="Peterson S.W."/>
        </authorList>
    </citation>
    <scope>NUCLEOTIDE SEQUENCE [LARGE SCALE GENOMIC DNA]</scope>
    <source>
        <strain evidence="11 12">ATCC 17233</strain>
    </source>
</reference>
<feature type="binding site" evidence="8">
    <location>
        <position position="202"/>
    </location>
    <ligand>
        <name>Ca(2+)</name>
        <dbReference type="ChEBI" id="CHEBI:29108"/>
        <label>1</label>
    </ligand>
</feature>
<evidence type="ECO:0000313" key="12">
    <source>
        <dbReference type="Proteomes" id="UP000189857"/>
    </source>
</evidence>
<dbReference type="Gene3D" id="3.20.20.80">
    <property type="entry name" value="Glycosidases"/>
    <property type="match status" value="1"/>
</dbReference>
<evidence type="ECO:0000256" key="4">
    <source>
        <dbReference type="ARBA" id="ARBA00022801"/>
    </source>
</evidence>
<evidence type="ECO:0000256" key="7">
    <source>
        <dbReference type="PIRSR" id="PIRSR001021-1"/>
    </source>
</evidence>
<accession>A0A1T4Q9J3</accession>
<evidence type="ECO:0000256" key="1">
    <source>
        <dbReference type="ARBA" id="ARBA00001913"/>
    </source>
</evidence>
<comment type="similarity">
    <text evidence="2 9">Belongs to the glycosyl hydrolase 13 family.</text>
</comment>
<organism evidence="11 12">
    <name type="scientific">Eubacterium ruminantium</name>
    <dbReference type="NCBI Taxonomy" id="42322"/>
    <lineage>
        <taxon>Bacteria</taxon>
        <taxon>Bacillati</taxon>
        <taxon>Bacillota</taxon>
        <taxon>Clostridia</taxon>
        <taxon>Eubacteriales</taxon>
        <taxon>Eubacteriaceae</taxon>
        <taxon>Eubacterium</taxon>
    </lineage>
</organism>
<protein>
    <submittedName>
        <fullName evidence="11">Alpha-amylase</fullName>
    </submittedName>
</protein>
<dbReference type="SUPFAM" id="SSF51011">
    <property type="entry name" value="Glycosyl hydrolase domain"/>
    <property type="match status" value="1"/>
</dbReference>
<dbReference type="AlphaFoldDB" id="A0A1T4Q9J3"/>
<comment type="cofactor">
    <cofactor evidence="1">
        <name>Ca(2+)</name>
        <dbReference type="ChEBI" id="CHEBI:29108"/>
    </cofactor>
</comment>
<dbReference type="CDD" id="cd11318">
    <property type="entry name" value="AmyAc_bac_fung_AmyA"/>
    <property type="match status" value="1"/>
</dbReference>
<keyword evidence="8" id="KW-0106">Calcium</keyword>
<dbReference type="InterPro" id="IPR017853">
    <property type="entry name" value="GH"/>
</dbReference>
<feature type="binding site" evidence="8">
    <location>
        <position position="196"/>
    </location>
    <ligand>
        <name>Ca(2+)</name>
        <dbReference type="ChEBI" id="CHEBI:29108"/>
        <label>1</label>
    </ligand>
</feature>
<keyword evidence="4" id="KW-0378">Hydrolase</keyword>
<feature type="binding site" evidence="8">
    <location>
        <position position="237"/>
    </location>
    <ligand>
        <name>Ca(2+)</name>
        <dbReference type="ChEBI" id="CHEBI:29108"/>
        <label>1</label>
    </ligand>
</feature>
<sequence length="485" mass="55985">MGENGLMVQFFEWNLPDDGKLWKNVASEAQKLKTAGVTAVWLPPAYKGAFGSKDVGYSVYDLYDLGEFNQKGSVRTKYGTKKEYLEAIKALHDKGINVYADIVLNHKMGADQVEKVEAAEFNEHNRYQMVGDNRTIGAWTKFTFPGRKGKYSKFTWNWRHFDGIDWDQDNLKRALYKFAGKEWNEGVDDTDNGNYDYLMGADIDFSNREVFEELVNWGKWYIETTGIDGMRLDAVKHIPAAFYRDWLYKLREELHKELFTVGEYWHWDRYRLEKYLEDIKTPASLFDVPLHFSLHNCSRAHGDFDLRRIFDGSLVQSSPISAVTFVDNHDTQPGGFLESWVEDWFKPMAYALILLRAEGYPCIFYGDYKGIPHDKIKAKKTVLDKLMKLRKTKAYGAQHDYFDDPNCIGWTREGDPEHKDSGLAVVLSDGTGGTKHMYIGRQFAGAHFSDVMGNAKYNIKIDDEGFGDFYVNRDAVSVWVRKEPK</sequence>
<feature type="binding site" evidence="8">
    <location>
        <position position="162"/>
    </location>
    <ligand>
        <name>Ca(2+)</name>
        <dbReference type="ChEBI" id="CHEBI:29108"/>
        <label>2</label>
    </ligand>
</feature>
<dbReference type="NCBIfam" id="NF006969">
    <property type="entry name" value="PRK09441.1-2"/>
    <property type="match status" value="1"/>
</dbReference>
<feature type="active site" description="Proton donor" evidence="7">
    <location>
        <position position="263"/>
    </location>
</feature>
<dbReference type="InterPro" id="IPR015237">
    <property type="entry name" value="Alpha-amylase_C_pro"/>
</dbReference>
<dbReference type="OrthoDB" id="9805159at2"/>
<dbReference type="SMART" id="SM00642">
    <property type="entry name" value="Aamy"/>
    <property type="match status" value="1"/>
</dbReference>
<dbReference type="NCBIfam" id="NF006968">
    <property type="entry name" value="PRK09441.1-1"/>
    <property type="match status" value="1"/>
</dbReference>
<dbReference type="InterPro" id="IPR006047">
    <property type="entry name" value="GH13_cat_dom"/>
</dbReference>
<evidence type="ECO:0000256" key="2">
    <source>
        <dbReference type="ARBA" id="ARBA00008061"/>
    </source>
</evidence>
<dbReference type="Gene3D" id="2.60.40.1180">
    <property type="entry name" value="Golgi alpha-mannosidase II"/>
    <property type="match status" value="1"/>
</dbReference>
<evidence type="ECO:0000256" key="6">
    <source>
        <dbReference type="ARBA" id="ARBA00023295"/>
    </source>
</evidence>
<dbReference type="InterPro" id="IPR013776">
    <property type="entry name" value="A-amylase_thermo"/>
</dbReference>
<evidence type="ECO:0000256" key="5">
    <source>
        <dbReference type="ARBA" id="ARBA00023277"/>
    </source>
</evidence>